<protein>
    <recommendedName>
        <fullName evidence="8">EGF-like domain-containing protein</fullName>
    </recommendedName>
</protein>
<dbReference type="PROSITE" id="PS50026">
    <property type="entry name" value="EGF_3"/>
    <property type="match status" value="1"/>
</dbReference>
<comment type="caution">
    <text evidence="7">Lacks conserved residue(s) required for the propagation of feature annotation.</text>
</comment>
<proteinExistence type="predicted"/>
<feature type="domain" description="EGF-like" evidence="8">
    <location>
        <begin position="148"/>
        <end position="188"/>
    </location>
</feature>
<evidence type="ECO:0000256" key="2">
    <source>
        <dbReference type="ARBA" id="ARBA00022729"/>
    </source>
</evidence>
<keyword evidence="10" id="KW-1185">Reference proteome</keyword>
<dbReference type="PANTHER" id="PTHR24039:SF28">
    <property type="entry name" value="EGF-LIKE DOMAIN-CONTAINING PROTEIN"/>
    <property type="match status" value="1"/>
</dbReference>
<dbReference type="Pfam" id="PF00024">
    <property type="entry name" value="PAN_1"/>
    <property type="match status" value="1"/>
</dbReference>
<evidence type="ECO:0000259" key="8">
    <source>
        <dbReference type="PROSITE" id="PS50026"/>
    </source>
</evidence>
<evidence type="ECO:0000256" key="7">
    <source>
        <dbReference type="PROSITE-ProRule" id="PRU00076"/>
    </source>
</evidence>
<dbReference type="InterPro" id="IPR000152">
    <property type="entry name" value="EGF-type_Asp/Asn_hydroxyl_site"/>
</dbReference>
<reference evidence="9 10" key="1">
    <citation type="submission" date="2022-05" db="EMBL/GenBank/DDBJ databases">
        <authorList>
            <consortium name="Genoscope - CEA"/>
            <person name="William W."/>
        </authorList>
    </citation>
    <scope>NUCLEOTIDE SEQUENCE [LARGE SCALE GENOMIC DNA]</scope>
</reference>
<keyword evidence="4" id="KW-0106">Calcium</keyword>
<dbReference type="PROSITE" id="PS01187">
    <property type="entry name" value="EGF_CA"/>
    <property type="match status" value="1"/>
</dbReference>
<dbReference type="EMBL" id="CALNXK010000344">
    <property type="protein sequence ID" value="CAH3183140.1"/>
    <property type="molecule type" value="Genomic_DNA"/>
</dbReference>
<dbReference type="InterPro" id="IPR000742">
    <property type="entry name" value="EGF"/>
</dbReference>
<keyword evidence="3" id="KW-0677">Repeat</keyword>
<dbReference type="SUPFAM" id="SSF57196">
    <property type="entry name" value="EGF/Laminin"/>
    <property type="match status" value="1"/>
</dbReference>
<comment type="caution">
    <text evidence="9">The sequence shown here is derived from an EMBL/GenBank/DDBJ whole genome shotgun (WGS) entry which is preliminary data.</text>
</comment>
<sequence length="198" mass="22248">MSVVVFLLYNAVTQKCPASGRFESSIIGWMLRGHVYDTVVAELPFTCVFKCREDNRCQSFNWVISLLTCEFNNRTKEARPEDFIPNPERSYYPRDLKRVPLGSIQELPAENCDKIKRSEGHAVSGKYWFSTIKSGTSVLAYCNMKTNDIDECSASPSVCDVNAICSNTRGSYHCICQAGYSGDGKTCQDSDDCRVKDK</sequence>
<dbReference type="PROSITE" id="PS00010">
    <property type="entry name" value="ASX_HYDROXYL"/>
    <property type="match status" value="1"/>
</dbReference>
<dbReference type="InterPro" id="IPR018097">
    <property type="entry name" value="EGF_Ca-bd_CS"/>
</dbReference>
<accession>A0ABN8RXN5</accession>
<dbReference type="InterPro" id="IPR024731">
    <property type="entry name" value="NELL2-like_EGF"/>
</dbReference>
<keyword evidence="1 7" id="KW-0245">EGF-like domain</keyword>
<keyword evidence="5" id="KW-1015">Disulfide bond</keyword>
<dbReference type="InterPro" id="IPR003609">
    <property type="entry name" value="Pan_app"/>
</dbReference>
<dbReference type="PROSITE" id="PS01186">
    <property type="entry name" value="EGF_2"/>
    <property type="match status" value="1"/>
</dbReference>
<dbReference type="SMART" id="SM00181">
    <property type="entry name" value="EGF"/>
    <property type="match status" value="1"/>
</dbReference>
<evidence type="ECO:0000256" key="3">
    <source>
        <dbReference type="ARBA" id="ARBA00022737"/>
    </source>
</evidence>
<keyword evidence="2" id="KW-0732">Signal</keyword>
<dbReference type="PANTHER" id="PTHR24039">
    <property type="entry name" value="FIBRILLIN-RELATED"/>
    <property type="match status" value="1"/>
</dbReference>
<evidence type="ECO:0000313" key="10">
    <source>
        <dbReference type="Proteomes" id="UP001159405"/>
    </source>
</evidence>
<name>A0ABN8RXN5_9CNID</name>
<evidence type="ECO:0000256" key="1">
    <source>
        <dbReference type="ARBA" id="ARBA00022536"/>
    </source>
</evidence>
<dbReference type="CDD" id="cd00054">
    <property type="entry name" value="EGF_CA"/>
    <property type="match status" value="1"/>
</dbReference>
<dbReference type="Pfam" id="PF12947">
    <property type="entry name" value="EGF_3"/>
    <property type="match status" value="1"/>
</dbReference>
<dbReference type="InterPro" id="IPR001881">
    <property type="entry name" value="EGF-like_Ca-bd_dom"/>
</dbReference>
<gene>
    <name evidence="9" type="ORF">PLOB_00028108</name>
</gene>
<evidence type="ECO:0000256" key="4">
    <source>
        <dbReference type="ARBA" id="ARBA00022837"/>
    </source>
</evidence>
<evidence type="ECO:0000256" key="6">
    <source>
        <dbReference type="ARBA" id="ARBA00023180"/>
    </source>
</evidence>
<dbReference type="Gene3D" id="2.10.25.10">
    <property type="entry name" value="Laminin"/>
    <property type="match status" value="1"/>
</dbReference>
<dbReference type="Proteomes" id="UP001159405">
    <property type="component" value="Unassembled WGS sequence"/>
</dbReference>
<dbReference type="SMART" id="SM00179">
    <property type="entry name" value="EGF_CA"/>
    <property type="match status" value="1"/>
</dbReference>
<organism evidence="9 10">
    <name type="scientific">Porites lobata</name>
    <dbReference type="NCBI Taxonomy" id="104759"/>
    <lineage>
        <taxon>Eukaryota</taxon>
        <taxon>Metazoa</taxon>
        <taxon>Cnidaria</taxon>
        <taxon>Anthozoa</taxon>
        <taxon>Hexacorallia</taxon>
        <taxon>Scleractinia</taxon>
        <taxon>Fungiina</taxon>
        <taxon>Poritidae</taxon>
        <taxon>Porites</taxon>
    </lineage>
</organism>
<keyword evidence="6" id="KW-0325">Glycoprotein</keyword>
<evidence type="ECO:0000256" key="5">
    <source>
        <dbReference type="ARBA" id="ARBA00023157"/>
    </source>
</evidence>
<evidence type="ECO:0000313" key="9">
    <source>
        <dbReference type="EMBL" id="CAH3183140.1"/>
    </source>
</evidence>